<protein>
    <recommendedName>
        <fullName evidence="4">PEBP-like protein</fullName>
    </recommendedName>
</protein>
<reference evidence="2 3" key="1">
    <citation type="journal article" date="2018" name="Mol. Biol. Evol.">
        <title>Broad Genomic Sampling Reveals a Smut Pathogenic Ancestry of the Fungal Clade Ustilaginomycotina.</title>
        <authorList>
            <person name="Kijpornyongpan T."/>
            <person name="Mondo S.J."/>
            <person name="Barry K."/>
            <person name="Sandor L."/>
            <person name="Lee J."/>
            <person name="Lipzen A."/>
            <person name="Pangilinan J."/>
            <person name="LaButti K."/>
            <person name="Hainaut M."/>
            <person name="Henrissat B."/>
            <person name="Grigoriev I.V."/>
            <person name="Spatafora J.W."/>
            <person name="Aime M.C."/>
        </authorList>
    </citation>
    <scope>NUCLEOTIDE SEQUENCE [LARGE SCALE GENOMIC DNA]</scope>
    <source>
        <strain evidence="2 3">MCA 4718</strain>
    </source>
</reference>
<keyword evidence="1" id="KW-0732">Signal</keyword>
<dbReference type="Proteomes" id="UP000245942">
    <property type="component" value="Unassembled WGS sequence"/>
</dbReference>
<feature type="signal peptide" evidence="1">
    <location>
        <begin position="1"/>
        <end position="22"/>
    </location>
</feature>
<accession>A0A316TY44</accession>
<sequence length="303" mass="30341">MLYRSITATAALALAASTSSLAVDIPRAIAQDLTQFEAQALIPEPIDSDYLDLSSALVLAFGSTNVTTGQRFEFPADTSALATAPTFQLDVPASMASQYAAMNFTAMIVDPGAYGQTMGGSNVTRHYLANDLRLSNGRLTNSTPAITSYAEPGPAAGTGAHRYMALVFAQESGFEAPDGFTTQMGVSTMELADYVDDADNLGHIVAMTYIMVENTADGTATVSSSTAVPSSSVAAAESSIASSLSLSTSMTSAASGASSSAAGASSTAASSGAVGAAAAFGGKSAVMAAVLGMASVAVGAWAL</sequence>
<dbReference type="Gene3D" id="3.90.280.10">
    <property type="entry name" value="PEBP-like"/>
    <property type="match status" value="1"/>
</dbReference>
<dbReference type="InterPro" id="IPR035810">
    <property type="entry name" value="PEBP_euk"/>
</dbReference>
<dbReference type="InterPro" id="IPR008914">
    <property type="entry name" value="PEBP"/>
</dbReference>
<dbReference type="Pfam" id="PF01161">
    <property type="entry name" value="PBP"/>
    <property type="match status" value="1"/>
</dbReference>
<evidence type="ECO:0000313" key="3">
    <source>
        <dbReference type="Proteomes" id="UP000245942"/>
    </source>
</evidence>
<feature type="chain" id="PRO_5016303652" description="PEBP-like protein" evidence="1">
    <location>
        <begin position="23"/>
        <end position="303"/>
    </location>
</feature>
<dbReference type="EMBL" id="KZ819339">
    <property type="protein sequence ID" value="PWN18000.1"/>
    <property type="molecule type" value="Genomic_DNA"/>
</dbReference>
<dbReference type="CDD" id="cd00866">
    <property type="entry name" value="PEBP_euk"/>
    <property type="match status" value="1"/>
</dbReference>
<dbReference type="OrthoDB" id="2506647at2759"/>
<dbReference type="RefSeq" id="XP_025345160.1">
    <property type="nucleotide sequence ID" value="XM_025493440.1"/>
</dbReference>
<dbReference type="STRING" id="1684307.A0A316TY44"/>
<proteinExistence type="predicted"/>
<dbReference type="AlphaFoldDB" id="A0A316TY44"/>
<gene>
    <name evidence="2" type="ORF">BCV69DRAFT_285597</name>
</gene>
<organism evidence="2 3">
    <name type="scientific">Pseudomicrostroma glucosiphilum</name>
    <dbReference type="NCBI Taxonomy" id="1684307"/>
    <lineage>
        <taxon>Eukaryota</taxon>
        <taxon>Fungi</taxon>
        <taxon>Dikarya</taxon>
        <taxon>Basidiomycota</taxon>
        <taxon>Ustilaginomycotina</taxon>
        <taxon>Exobasidiomycetes</taxon>
        <taxon>Microstromatales</taxon>
        <taxon>Microstromatales incertae sedis</taxon>
        <taxon>Pseudomicrostroma</taxon>
    </lineage>
</organism>
<evidence type="ECO:0000313" key="2">
    <source>
        <dbReference type="EMBL" id="PWN18000.1"/>
    </source>
</evidence>
<dbReference type="GeneID" id="37015174"/>
<keyword evidence="3" id="KW-1185">Reference proteome</keyword>
<name>A0A316TY44_9BASI</name>
<dbReference type="SUPFAM" id="SSF49777">
    <property type="entry name" value="PEBP-like"/>
    <property type="match status" value="1"/>
</dbReference>
<dbReference type="InterPro" id="IPR036610">
    <property type="entry name" value="PEBP-like_sf"/>
</dbReference>
<evidence type="ECO:0008006" key="4">
    <source>
        <dbReference type="Google" id="ProtNLM"/>
    </source>
</evidence>
<evidence type="ECO:0000256" key="1">
    <source>
        <dbReference type="SAM" id="SignalP"/>
    </source>
</evidence>